<dbReference type="Proteomes" id="UP000076871">
    <property type="component" value="Unassembled WGS sequence"/>
</dbReference>
<dbReference type="EMBL" id="KV427662">
    <property type="protein sequence ID" value="KZT01587.1"/>
    <property type="molecule type" value="Genomic_DNA"/>
</dbReference>
<evidence type="ECO:0000313" key="2">
    <source>
        <dbReference type="EMBL" id="KZT01587.1"/>
    </source>
</evidence>
<feature type="region of interest" description="Disordered" evidence="1">
    <location>
        <begin position="85"/>
        <end position="104"/>
    </location>
</feature>
<dbReference type="AlphaFoldDB" id="A0A165BSW2"/>
<dbReference type="RefSeq" id="XP_040759327.1">
    <property type="nucleotide sequence ID" value="XM_040907331.1"/>
</dbReference>
<evidence type="ECO:0000313" key="3">
    <source>
        <dbReference type="Proteomes" id="UP000076871"/>
    </source>
</evidence>
<dbReference type="GeneID" id="63824360"/>
<feature type="region of interest" description="Disordered" evidence="1">
    <location>
        <begin position="1"/>
        <end position="23"/>
    </location>
</feature>
<keyword evidence="3" id="KW-1185">Reference proteome</keyword>
<organism evidence="2 3">
    <name type="scientific">Laetiporus sulphureus 93-53</name>
    <dbReference type="NCBI Taxonomy" id="1314785"/>
    <lineage>
        <taxon>Eukaryota</taxon>
        <taxon>Fungi</taxon>
        <taxon>Dikarya</taxon>
        <taxon>Basidiomycota</taxon>
        <taxon>Agaricomycotina</taxon>
        <taxon>Agaricomycetes</taxon>
        <taxon>Polyporales</taxon>
        <taxon>Laetiporus</taxon>
    </lineage>
</organism>
<sequence>MAVQVNMAKGLDNSSDGSEKEVHEVMESTDKSFTISAAKEEAIMGVVSECNIDSSFKNENNTVCSIEGAMLSIFGPHEATTTVHSAAEEASAGSESDMDIGGENDMGRCTEDATGHLAKDEYDPVACTEAAPLLSSTVQDASPGAVTAISSTINTVVSSDVSEQDEDKTERVMLPGLDLSELEASATIPVLKTESTSDDKHDFKTANSISLAEDGVLSGTEAILFGSNRDVEDCIFNDEEAE</sequence>
<reference evidence="2 3" key="1">
    <citation type="journal article" date="2016" name="Mol. Biol. Evol.">
        <title>Comparative Genomics of Early-Diverging Mushroom-Forming Fungi Provides Insights into the Origins of Lignocellulose Decay Capabilities.</title>
        <authorList>
            <person name="Nagy L.G."/>
            <person name="Riley R."/>
            <person name="Tritt A."/>
            <person name="Adam C."/>
            <person name="Daum C."/>
            <person name="Floudas D."/>
            <person name="Sun H."/>
            <person name="Yadav J.S."/>
            <person name="Pangilinan J."/>
            <person name="Larsson K.H."/>
            <person name="Matsuura K."/>
            <person name="Barry K."/>
            <person name="Labutti K."/>
            <person name="Kuo R."/>
            <person name="Ohm R.A."/>
            <person name="Bhattacharya S.S."/>
            <person name="Shirouzu T."/>
            <person name="Yoshinaga Y."/>
            <person name="Martin F.M."/>
            <person name="Grigoriev I.V."/>
            <person name="Hibbett D.S."/>
        </authorList>
    </citation>
    <scope>NUCLEOTIDE SEQUENCE [LARGE SCALE GENOMIC DNA]</scope>
    <source>
        <strain evidence="2 3">93-53</strain>
    </source>
</reference>
<accession>A0A165BSW2</accession>
<gene>
    <name evidence="2" type="ORF">LAESUDRAFT_717377</name>
</gene>
<proteinExistence type="predicted"/>
<dbReference type="InParanoid" id="A0A165BSW2"/>
<evidence type="ECO:0000256" key="1">
    <source>
        <dbReference type="SAM" id="MobiDB-lite"/>
    </source>
</evidence>
<protein>
    <submittedName>
        <fullName evidence="2">Uncharacterized protein</fullName>
    </submittedName>
</protein>
<name>A0A165BSW2_9APHY</name>